<evidence type="ECO:0000313" key="3">
    <source>
        <dbReference type="Proteomes" id="UP000183924"/>
    </source>
</evidence>
<keyword evidence="1" id="KW-0175">Coiled coil</keyword>
<comment type="caution">
    <text evidence="2">The sequence shown here is derived from an EMBL/GenBank/DDBJ whole genome shotgun (WGS) entry which is preliminary data.</text>
</comment>
<evidence type="ECO:0000256" key="1">
    <source>
        <dbReference type="SAM" id="Coils"/>
    </source>
</evidence>
<protein>
    <submittedName>
        <fullName evidence="2">Uncharacterized protein</fullName>
    </submittedName>
</protein>
<dbReference type="STRING" id="1225476.A1D18_06095"/>
<dbReference type="EMBL" id="LUKY01000033">
    <property type="protein sequence ID" value="OIZ94404.1"/>
    <property type="molecule type" value="Genomic_DNA"/>
</dbReference>
<keyword evidence="3" id="KW-1185">Reference proteome</keyword>
<name>A0A1J8P3T4_9COXI</name>
<organism evidence="2 3">
    <name type="scientific">Candidatus Rickettsiella isopodorum</name>
    <dbReference type="NCBI Taxonomy" id="1225476"/>
    <lineage>
        <taxon>Bacteria</taxon>
        <taxon>Pseudomonadati</taxon>
        <taxon>Pseudomonadota</taxon>
        <taxon>Gammaproteobacteria</taxon>
        <taxon>Legionellales</taxon>
        <taxon>Coxiellaceae</taxon>
        <taxon>Rickettsiella</taxon>
    </lineage>
</organism>
<reference evidence="2 3" key="1">
    <citation type="submission" date="2016-03" db="EMBL/GenBank/DDBJ databases">
        <title>Comparative genomics of Rickettsiella.</title>
        <authorList>
            <person name="Chandler C."/>
            <person name="Wang Y."/>
        </authorList>
    </citation>
    <scope>NUCLEOTIDE SEQUENCE [LARGE SCALE GENOMIC DNA]</scope>
    <source>
        <strain evidence="2 3">RCFS May 2013</strain>
    </source>
</reference>
<proteinExistence type="predicted"/>
<accession>A0A1J8P3T4</accession>
<evidence type="ECO:0000313" key="2">
    <source>
        <dbReference type="EMBL" id="OIZ94404.1"/>
    </source>
</evidence>
<dbReference type="Proteomes" id="UP000183924">
    <property type="component" value="Unassembled WGS sequence"/>
</dbReference>
<gene>
    <name evidence="2" type="ORF">A1D18_06095</name>
</gene>
<dbReference type="AlphaFoldDB" id="A0A1J8P3T4"/>
<feature type="coiled-coil region" evidence="1">
    <location>
        <begin position="635"/>
        <end position="662"/>
    </location>
</feature>
<sequence length="693" mass="82217">MRTEMTIETEELVNNAIIIDKILEKNKEIIDKLEKKDSSENLQQIANWIKQFKSESLPPTDIAILAVIIDTVYFYFKSKFSREKQILIEGYLNFIINNFNHLPNEEILTFISSLKKYIYTADENDKSELENFMIKNTSEIKKIGLRRRVKPQIIEFDAKGKGFVANKKRKICRNEIVNQTNTHININQMYHKIISRYDNETQLTKDIREAVILRSILSKEKIGFQYERSIEIIFQSIALEEFKEAIRKKIYDFKIQDPNITLSVYKESKVFFQLPKFLDIKNKYLDNFLLTINYSNLEKLMKKVQIVSDNIYTLIPMLDDIKNFYCEWGINYDLFKNFYIEIDNFSRTFSKKSIANYLEKMICLIEEKKLKLDENNFDRAYQISDVCIKNLAENSVIEKINKLKLDLSIENFLNLQKKSIKKYLDNYFFQVRLDGYPNKRTNISLFKSFLIKMKELILNFFSISFFINNINNLEFLASKFDVSNLDRMLFERIHNKFILKVKWWHFLSYKMNPLFLVSVSFKKKLSEQLLLYIVNYKFTQIVKLFDINEFPIENRASGDTKKNIEYVDTLFLIQSILKDAKIGNTKDLTTFYGSQNNIFFPKSRKQIAELLKRPETFIDLSKMISTLSQNIEPLMQEFFKLLDKTLENMKKLEENQEKNNLLLSHVTKGKSLFQLPKTIRVEDIAPKTITLKA</sequence>